<comment type="similarity">
    <text evidence="2">Belongs to the R-spondin family.</text>
</comment>
<gene>
    <name evidence="14 15" type="primary">LOC116942707</name>
</gene>
<name>A0AAJ7T645_PETMA</name>
<keyword evidence="3" id="KW-0964">Secreted</keyword>
<dbReference type="InterPro" id="IPR036383">
    <property type="entry name" value="TSP1_rpt_sf"/>
</dbReference>
<dbReference type="GO" id="GO:0016055">
    <property type="term" value="P:Wnt signaling pathway"/>
    <property type="evidence" value="ECO:0007669"/>
    <property type="project" value="UniProtKB-KW"/>
</dbReference>
<evidence type="ECO:0000256" key="6">
    <source>
        <dbReference type="ARBA" id="ARBA00022687"/>
    </source>
</evidence>
<dbReference type="RefSeq" id="XP_032810859.1">
    <property type="nucleotide sequence ID" value="XM_032954968.1"/>
</dbReference>
<protein>
    <submittedName>
        <fullName evidence="14 15">R-spondin-3-like</fullName>
    </submittedName>
</protein>
<evidence type="ECO:0000256" key="10">
    <source>
        <dbReference type="SAM" id="MobiDB-lite"/>
    </source>
</evidence>
<dbReference type="InterPro" id="IPR006212">
    <property type="entry name" value="Furin_repeat"/>
</dbReference>
<dbReference type="PANTHER" id="PTHR46987">
    <property type="entry name" value="NEUROHYPOPHYSIAL HORMONES, N-TERMINAL DOMAIN CONTAINING PROTEIN"/>
    <property type="match status" value="1"/>
</dbReference>
<evidence type="ECO:0000256" key="11">
    <source>
        <dbReference type="SAM" id="SignalP"/>
    </source>
</evidence>
<evidence type="ECO:0000256" key="5">
    <source>
        <dbReference type="ARBA" id="ARBA00022674"/>
    </source>
</evidence>
<dbReference type="CDD" id="cd00064">
    <property type="entry name" value="FU"/>
    <property type="match status" value="1"/>
</dbReference>
<sequence length="257" mass="29005">MQFHVLLLMVASLVDFTDGHNATARAKRHRRMGASSALCPRGCSGCSDANGCLSCMPRFFFHLQRAGMRQLGACLHMCPSGYYGLRATHMNKCAKCKIERCDTCFSKNFCTRCLPGSYLYKGDCYESCPDGFSPTNHTMECVPIVHCEVSMWGEWSQCTKNGRHCGFKWGRQWHARQVVRYPSSGGGLCPPLREVRKCRSQHRTCPDDDNSRHGRRGKKRKNKHRRPGVARGPQAARVKDKPATRQQRTERTMAGSV</sequence>
<evidence type="ECO:0000313" key="13">
    <source>
        <dbReference type="Proteomes" id="UP001318040"/>
    </source>
</evidence>
<dbReference type="PROSITE" id="PS50092">
    <property type="entry name" value="TSP1"/>
    <property type="match status" value="1"/>
</dbReference>
<evidence type="ECO:0000256" key="3">
    <source>
        <dbReference type="ARBA" id="ARBA00022525"/>
    </source>
</evidence>
<dbReference type="AlphaFoldDB" id="A0AAJ7T645"/>
<feature type="compositionally biased region" description="Basic and acidic residues" evidence="10">
    <location>
        <begin position="237"/>
        <end position="251"/>
    </location>
</feature>
<evidence type="ECO:0000256" key="8">
    <source>
        <dbReference type="ARBA" id="ARBA00023157"/>
    </source>
</evidence>
<dbReference type="Pfam" id="PF15913">
    <property type="entry name" value="Furin-like_2"/>
    <property type="match status" value="1"/>
</dbReference>
<dbReference type="GO" id="GO:0008201">
    <property type="term" value="F:heparin binding"/>
    <property type="evidence" value="ECO:0007669"/>
    <property type="project" value="UniProtKB-KW"/>
</dbReference>
<evidence type="ECO:0000256" key="4">
    <source>
        <dbReference type="ARBA" id="ARBA00022606"/>
    </source>
</evidence>
<dbReference type="InterPro" id="IPR000884">
    <property type="entry name" value="TSP1_rpt"/>
</dbReference>
<keyword evidence="4" id="KW-0716">Sensory transduction</keyword>
<feature type="region of interest" description="Disordered" evidence="10">
    <location>
        <begin position="202"/>
        <end position="257"/>
    </location>
</feature>
<reference evidence="14 15" key="1">
    <citation type="submission" date="2025-04" db="UniProtKB">
        <authorList>
            <consortium name="RefSeq"/>
        </authorList>
    </citation>
    <scope>IDENTIFICATION</scope>
    <source>
        <tissue evidence="14 15">Sperm</tissue>
    </source>
</reference>
<dbReference type="InterPro" id="IPR043601">
    <property type="entry name" value="Rspo_Fu-CRD_dom"/>
</dbReference>
<evidence type="ECO:0000256" key="7">
    <source>
        <dbReference type="ARBA" id="ARBA00022729"/>
    </source>
</evidence>
<evidence type="ECO:0000259" key="12">
    <source>
        <dbReference type="Pfam" id="PF15913"/>
    </source>
</evidence>
<keyword evidence="6" id="KW-0879">Wnt signaling pathway</keyword>
<organism evidence="13 14">
    <name type="scientific">Petromyzon marinus</name>
    <name type="common">Sea lamprey</name>
    <dbReference type="NCBI Taxonomy" id="7757"/>
    <lineage>
        <taxon>Eukaryota</taxon>
        <taxon>Metazoa</taxon>
        <taxon>Chordata</taxon>
        <taxon>Craniata</taxon>
        <taxon>Vertebrata</taxon>
        <taxon>Cyclostomata</taxon>
        <taxon>Hyperoartia</taxon>
        <taxon>Petromyzontiformes</taxon>
        <taxon>Petromyzontidae</taxon>
        <taxon>Petromyzon</taxon>
    </lineage>
</organism>
<comment type="subcellular location">
    <subcellularLocation>
        <location evidence="1">Secreted</location>
    </subcellularLocation>
</comment>
<dbReference type="KEGG" id="pmrn:116942707"/>
<feature type="signal peptide" evidence="11">
    <location>
        <begin position="1"/>
        <end position="19"/>
    </location>
</feature>
<evidence type="ECO:0000313" key="14">
    <source>
        <dbReference type="RefSeq" id="XP_032810858.1"/>
    </source>
</evidence>
<keyword evidence="5" id="KW-0358">Heparin-binding</keyword>
<dbReference type="GO" id="GO:0005576">
    <property type="term" value="C:extracellular region"/>
    <property type="evidence" value="ECO:0007669"/>
    <property type="project" value="UniProtKB-SubCell"/>
</dbReference>
<dbReference type="PANTHER" id="PTHR46987:SF7">
    <property type="entry name" value="TNFR-CYS DOMAIN-CONTAINING PROTEIN"/>
    <property type="match status" value="1"/>
</dbReference>
<evidence type="ECO:0000256" key="1">
    <source>
        <dbReference type="ARBA" id="ARBA00004613"/>
    </source>
</evidence>
<dbReference type="Proteomes" id="UP001318040">
    <property type="component" value="Chromosome 15"/>
</dbReference>
<evidence type="ECO:0000313" key="15">
    <source>
        <dbReference type="RefSeq" id="XP_032810859.1"/>
    </source>
</evidence>
<accession>A0AAJ7T645</accession>
<feature type="domain" description="R-spondin Fu-CRD" evidence="12">
    <location>
        <begin position="41"/>
        <end position="141"/>
    </location>
</feature>
<dbReference type="InterPro" id="IPR051514">
    <property type="entry name" value="R-spondin"/>
</dbReference>
<evidence type="ECO:0000256" key="9">
    <source>
        <dbReference type="ARBA" id="ARBA00023180"/>
    </source>
</evidence>
<keyword evidence="9" id="KW-0325">Glycoprotein</keyword>
<dbReference type="Gene3D" id="2.20.100.10">
    <property type="entry name" value="Thrombospondin type-1 (TSP1) repeat"/>
    <property type="match status" value="1"/>
</dbReference>
<feature type="chain" id="PRO_5044709305" evidence="11">
    <location>
        <begin position="20"/>
        <end position="257"/>
    </location>
</feature>
<dbReference type="InterPro" id="IPR009030">
    <property type="entry name" value="Growth_fac_rcpt_cys_sf"/>
</dbReference>
<proteinExistence type="inferred from homology"/>
<dbReference type="SMART" id="SM00261">
    <property type="entry name" value="FU"/>
    <property type="match status" value="2"/>
</dbReference>
<keyword evidence="7 11" id="KW-0732">Signal</keyword>
<dbReference type="Gene3D" id="2.10.220.10">
    <property type="entry name" value="Hormone Receptor, Insulin-like Growth Factor Receptor 1, Chain A, domain 2"/>
    <property type="match status" value="1"/>
</dbReference>
<dbReference type="SUPFAM" id="SSF57184">
    <property type="entry name" value="Growth factor receptor domain"/>
    <property type="match status" value="1"/>
</dbReference>
<feature type="compositionally biased region" description="Basic residues" evidence="10">
    <location>
        <begin position="213"/>
        <end position="228"/>
    </location>
</feature>
<keyword evidence="8" id="KW-1015">Disulfide bond</keyword>
<keyword evidence="13" id="KW-1185">Reference proteome</keyword>
<evidence type="ECO:0000256" key="2">
    <source>
        <dbReference type="ARBA" id="ARBA00007308"/>
    </source>
</evidence>
<dbReference type="RefSeq" id="XP_032810858.1">
    <property type="nucleotide sequence ID" value="XM_032954967.1"/>
</dbReference>
<dbReference type="SUPFAM" id="SSF82895">
    <property type="entry name" value="TSP-1 type 1 repeat"/>
    <property type="match status" value="1"/>
</dbReference>